<feature type="transmembrane region" description="Helical" evidence="1">
    <location>
        <begin position="27"/>
        <end position="45"/>
    </location>
</feature>
<name>A0ABT3H971_9HYPH</name>
<gene>
    <name evidence="2" type="ORF">M2319_001274</name>
</gene>
<keyword evidence="1" id="KW-0812">Transmembrane</keyword>
<dbReference type="RefSeq" id="WP_264600610.1">
    <property type="nucleotide sequence ID" value="NZ_JAOQNS010000003.1"/>
</dbReference>
<keyword evidence="1" id="KW-1133">Transmembrane helix</keyword>
<proteinExistence type="predicted"/>
<evidence type="ECO:0000256" key="1">
    <source>
        <dbReference type="SAM" id="Phobius"/>
    </source>
</evidence>
<evidence type="ECO:0008006" key="4">
    <source>
        <dbReference type="Google" id="ProtNLM"/>
    </source>
</evidence>
<sequence length="87" mass="9396">MAGETTASTGMPATGGIIRERHEAQGLLDYAVLGLIVGAALFYLYRRLWRRRGDCGGCGTKGCQMKPVADRAAMSRVLEDDGYRTKG</sequence>
<keyword evidence="3" id="KW-1185">Reference proteome</keyword>
<comment type="caution">
    <text evidence="2">The sequence shown here is derived from an EMBL/GenBank/DDBJ whole genome shotgun (WGS) entry which is preliminary data.</text>
</comment>
<organism evidence="2 3">
    <name type="scientific">Rhodobium gokarnense</name>
    <dbReference type="NCBI Taxonomy" id="364296"/>
    <lineage>
        <taxon>Bacteria</taxon>
        <taxon>Pseudomonadati</taxon>
        <taxon>Pseudomonadota</taxon>
        <taxon>Alphaproteobacteria</taxon>
        <taxon>Hyphomicrobiales</taxon>
        <taxon>Rhodobiaceae</taxon>
        <taxon>Rhodobium</taxon>
    </lineage>
</organism>
<evidence type="ECO:0000313" key="3">
    <source>
        <dbReference type="Proteomes" id="UP001209755"/>
    </source>
</evidence>
<protein>
    <recommendedName>
        <fullName evidence="4">FeoB-associated Cys-rich membrane protein</fullName>
    </recommendedName>
</protein>
<keyword evidence="1" id="KW-0472">Membrane</keyword>
<accession>A0ABT3H971</accession>
<dbReference type="EMBL" id="JAOQNS010000003">
    <property type="protein sequence ID" value="MCW2306952.1"/>
    <property type="molecule type" value="Genomic_DNA"/>
</dbReference>
<evidence type="ECO:0000313" key="2">
    <source>
        <dbReference type="EMBL" id="MCW2306952.1"/>
    </source>
</evidence>
<reference evidence="3" key="1">
    <citation type="submission" date="2023-07" db="EMBL/GenBank/DDBJ databases">
        <title>Genome sequencing of Purple Non-Sulfur Bacteria from various extreme environments.</title>
        <authorList>
            <person name="Mayer M."/>
        </authorList>
    </citation>
    <scope>NUCLEOTIDE SEQUENCE [LARGE SCALE GENOMIC DNA]</scope>
    <source>
        <strain evidence="3">DSM 17935</strain>
    </source>
</reference>
<dbReference type="Proteomes" id="UP001209755">
    <property type="component" value="Unassembled WGS sequence"/>
</dbReference>